<comment type="similarity">
    <text evidence="1">Belongs to the flavin-dependent halogenase family. Bacterial tryptophan halogenase subfamily.</text>
</comment>
<dbReference type="Pfam" id="PF04820">
    <property type="entry name" value="Trp_halogenase"/>
    <property type="match status" value="2"/>
</dbReference>
<dbReference type="PANTHER" id="PTHR43747">
    <property type="entry name" value="FAD-BINDING PROTEIN"/>
    <property type="match status" value="1"/>
</dbReference>
<dbReference type="PANTHER" id="PTHR43747:SF1">
    <property type="entry name" value="SLR1998 PROTEIN"/>
    <property type="match status" value="1"/>
</dbReference>
<organism evidence="2 3">
    <name type="scientific">Actinophytocola glycyrrhizae</name>
    <dbReference type="NCBI Taxonomy" id="2044873"/>
    <lineage>
        <taxon>Bacteria</taxon>
        <taxon>Bacillati</taxon>
        <taxon>Actinomycetota</taxon>
        <taxon>Actinomycetes</taxon>
        <taxon>Pseudonocardiales</taxon>
        <taxon>Pseudonocardiaceae</taxon>
    </lineage>
</organism>
<evidence type="ECO:0000256" key="1">
    <source>
        <dbReference type="ARBA" id="ARBA00038396"/>
    </source>
</evidence>
<comment type="caution">
    <text evidence="2">The sequence shown here is derived from an EMBL/GenBank/DDBJ whole genome shotgun (WGS) entry which is preliminary data.</text>
</comment>
<reference evidence="3" key="1">
    <citation type="journal article" date="2019" name="Int. J. Syst. Evol. Microbiol.">
        <title>The Global Catalogue of Microorganisms (GCM) 10K type strain sequencing project: providing services to taxonomists for standard genome sequencing and annotation.</title>
        <authorList>
            <consortium name="The Broad Institute Genomics Platform"/>
            <consortium name="The Broad Institute Genome Sequencing Center for Infectious Disease"/>
            <person name="Wu L."/>
            <person name="Ma J."/>
        </authorList>
    </citation>
    <scope>NUCLEOTIDE SEQUENCE [LARGE SCALE GENOMIC DNA]</scope>
    <source>
        <strain evidence="3">ZS-22-S1</strain>
    </source>
</reference>
<proteinExistence type="inferred from homology"/>
<name>A0ABV9S5M3_9PSEU</name>
<dbReference type="Gene3D" id="3.50.50.60">
    <property type="entry name" value="FAD/NAD(P)-binding domain"/>
    <property type="match status" value="1"/>
</dbReference>
<protein>
    <submittedName>
        <fullName evidence="2">Tryptophan 7-halogenase</fullName>
    </submittedName>
</protein>
<dbReference type="InterPro" id="IPR050816">
    <property type="entry name" value="Flavin-dep_Halogenase_NPB"/>
</dbReference>
<dbReference type="SUPFAM" id="SSF51905">
    <property type="entry name" value="FAD/NAD(P)-binding domain"/>
    <property type="match status" value="1"/>
</dbReference>
<evidence type="ECO:0000313" key="2">
    <source>
        <dbReference type="EMBL" id="MFC4856114.1"/>
    </source>
</evidence>
<dbReference type="PRINTS" id="PR00420">
    <property type="entry name" value="RNGMNOXGNASE"/>
</dbReference>
<evidence type="ECO:0000313" key="3">
    <source>
        <dbReference type="Proteomes" id="UP001595859"/>
    </source>
</evidence>
<dbReference type="InterPro" id="IPR036188">
    <property type="entry name" value="FAD/NAD-bd_sf"/>
</dbReference>
<dbReference type="Proteomes" id="UP001595859">
    <property type="component" value="Unassembled WGS sequence"/>
</dbReference>
<dbReference type="Gene3D" id="3.30.9.100">
    <property type="match status" value="1"/>
</dbReference>
<accession>A0ABV9S5M3</accession>
<keyword evidence="3" id="KW-1185">Reference proteome</keyword>
<sequence length="466" mass="50573">MSTIADVNDDVKSDYDVIVVGGGPGGSTVAGLVAMDGHHVLLLEKETFPRYQIGESLLPATVHGVCALLGVRDEIERAGFVRKRGGTFRWGSNREPWTFSFAASERMAGPTSYAYQVERGQFDTILLDNAKRLGADVRQGHRVVGTVRNDDRVAGVRYVDDRGGEHIARARFVVDASGHGSRLHRDVDGEREYSPHFRNLALFGYFEGGHRMPAPNSGNILCAAFPDGWFWYIPLSDTLTSVGAVVRHSAAARVRGDLDAAYAGLIADCPLVAELLADASRATEPPYDELRVRKDYSYDRTALWCPGMVLVGDAACFIDPVFSSGVHLATYSGLLAARSINSALAGELPEERAFTEFELRYRREFTLFHDFLVAFYETSTDEQGYFTAASKLTGRAGTDPDAGFVDLVGGVSSTDFSRRLTGEVLAEGARLQVRGLLGEAAGAEPPLFPGGLVPSPDGRRWLMPGV</sequence>
<dbReference type="InterPro" id="IPR006905">
    <property type="entry name" value="Flavin_halogenase"/>
</dbReference>
<gene>
    <name evidence="2" type="ORF">ACFPCV_21640</name>
</gene>
<dbReference type="RefSeq" id="WP_378058077.1">
    <property type="nucleotide sequence ID" value="NZ_JBHSIS010000009.1"/>
</dbReference>
<dbReference type="EMBL" id="JBHSIS010000009">
    <property type="protein sequence ID" value="MFC4856114.1"/>
    <property type="molecule type" value="Genomic_DNA"/>
</dbReference>